<sequence>MEDKGGNLAGHLVVDFSQIAAGPTCTMMLADRGAEVIKIEPPGGDLGRTLGPPFIEGHGAIFMSLNRNKRSASLDLKKPEDLEVARRLVQRADIVVESFRPGVMERLGLDYKTVARTNSRLVYCSISAYGQQGTLSGKPGVDGIVQATSGLVSTLGNGDGVPSKVQTPIVDMVTGFLSTTAILDALMARQRTGRGAHLDISMFAASVQLQQVSLASYVASGDLPRPSGSAAPYSAPNEAFPSSDGWLMIAAYQPKRWTKLCEILGIPAAATDARFATSDLRVANRPEMYALVASKTQLWTREALLAALEENDIICGPVNTYADVVETEIFESMTSTFHHPEAGNFRFVASLAPGLADSFRTTPTWPAPLLGQHTCEVVELANAGATTQ</sequence>
<dbReference type="RefSeq" id="WP_135707420.1">
    <property type="nucleotide sequence ID" value="NZ_CP038639.1"/>
</dbReference>
<dbReference type="PANTHER" id="PTHR48207">
    <property type="entry name" value="SUCCINATE--HYDROXYMETHYLGLUTARATE COA-TRANSFERASE"/>
    <property type="match status" value="1"/>
</dbReference>
<name>A0A4P7LL17_9BURK</name>
<dbReference type="Gene3D" id="3.30.1540.10">
    <property type="entry name" value="formyl-coa transferase, domain 3"/>
    <property type="match status" value="1"/>
</dbReference>
<reference evidence="2 3" key="1">
    <citation type="submission" date="2019-03" db="EMBL/GenBank/DDBJ databases">
        <title>Efficiently degradation of phenoxyalkanoic acid herbicides by Cupriavidus oxalaticus strain X32.</title>
        <authorList>
            <person name="Sheng X."/>
        </authorList>
    </citation>
    <scope>NUCLEOTIDE SEQUENCE [LARGE SCALE GENOMIC DNA]</scope>
    <source>
        <strain evidence="2 3">X32</strain>
        <plasmid evidence="2 3">unnamed4</plasmid>
    </source>
</reference>
<dbReference type="InterPro" id="IPR044855">
    <property type="entry name" value="CoA-Trfase_III_dom3_sf"/>
</dbReference>
<dbReference type="KEGG" id="cox:E0W60_35040"/>
<dbReference type="InterPro" id="IPR023606">
    <property type="entry name" value="CoA-Trfase_III_dom_1_sf"/>
</dbReference>
<dbReference type="Proteomes" id="UP000295294">
    <property type="component" value="Plasmid unnamed4"/>
</dbReference>
<keyword evidence="1 2" id="KW-0808">Transferase</keyword>
<dbReference type="EMBL" id="CP038639">
    <property type="protein sequence ID" value="QBY56258.1"/>
    <property type="molecule type" value="Genomic_DNA"/>
</dbReference>
<evidence type="ECO:0000313" key="2">
    <source>
        <dbReference type="EMBL" id="QBY56258.1"/>
    </source>
</evidence>
<dbReference type="AlphaFoldDB" id="A0A4P7LL17"/>
<accession>A0A4P7LL17</accession>
<dbReference type="Pfam" id="PF02515">
    <property type="entry name" value="CoA_transf_3"/>
    <property type="match status" value="1"/>
</dbReference>
<dbReference type="OrthoDB" id="5294844at2"/>
<proteinExistence type="predicted"/>
<protein>
    <submittedName>
        <fullName evidence="2">CoA transferase</fullName>
    </submittedName>
</protein>
<dbReference type="PANTHER" id="PTHR48207:SF4">
    <property type="entry name" value="BLL6097 PROTEIN"/>
    <property type="match status" value="1"/>
</dbReference>
<geneLocation type="plasmid" evidence="2">
    <name>unnamed4</name>
</geneLocation>
<dbReference type="GO" id="GO:0008410">
    <property type="term" value="F:CoA-transferase activity"/>
    <property type="evidence" value="ECO:0007669"/>
    <property type="project" value="TreeGrafter"/>
</dbReference>
<dbReference type="InterPro" id="IPR050483">
    <property type="entry name" value="CoA-transferase_III_domain"/>
</dbReference>
<evidence type="ECO:0000256" key="1">
    <source>
        <dbReference type="ARBA" id="ARBA00022679"/>
    </source>
</evidence>
<dbReference type="Gene3D" id="3.40.50.10540">
    <property type="entry name" value="Crotonobetainyl-coa:carnitine coa-transferase, domain 1"/>
    <property type="match status" value="1"/>
</dbReference>
<gene>
    <name evidence="2" type="ORF">E0W60_35040</name>
</gene>
<organism evidence="2 3">
    <name type="scientific">Cupriavidus oxalaticus</name>
    <dbReference type="NCBI Taxonomy" id="96344"/>
    <lineage>
        <taxon>Bacteria</taxon>
        <taxon>Pseudomonadati</taxon>
        <taxon>Pseudomonadota</taxon>
        <taxon>Betaproteobacteria</taxon>
        <taxon>Burkholderiales</taxon>
        <taxon>Burkholderiaceae</taxon>
        <taxon>Cupriavidus</taxon>
    </lineage>
</organism>
<keyword evidence="2" id="KW-0614">Plasmid</keyword>
<dbReference type="InterPro" id="IPR003673">
    <property type="entry name" value="CoA-Trfase_fam_III"/>
</dbReference>
<evidence type="ECO:0000313" key="3">
    <source>
        <dbReference type="Proteomes" id="UP000295294"/>
    </source>
</evidence>
<dbReference type="SUPFAM" id="SSF89796">
    <property type="entry name" value="CoA-transferase family III (CaiB/BaiF)"/>
    <property type="match status" value="1"/>
</dbReference>